<evidence type="ECO:0000256" key="1">
    <source>
        <dbReference type="SAM" id="SignalP"/>
    </source>
</evidence>
<reference evidence="2 3" key="1">
    <citation type="journal article" date="2024" name="J Genomics">
        <title>Draft genome sequencing and assembly of Favolaschia claudopus CIRM-BRFM 2984 isolated from oak limbs.</title>
        <authorList>
            <person name="Navarro D."/>
            <person name="Drula E."/>
            <person name="Chaduli D."/>
            <person name="Cazenave R."/>
            <person name="Ahrendt S."/>
            <person name="Wang J."/>
            <person name="Lipzen A."/>
            <person name="Daum C."/>
            <person name="Barry K."/>
            <person name="Grigoriev I.V."/>
            <person name="Favel A."/>
            <person name="Rosso M.N."/>
            <person name="Martin F."/>
        </authorList>
    </citation>
    <scope>NUCLEOTIDE SEQUENCE [LARGE SCALE GENOMIC DNA]</scope>
    <source>
        <strain evidence="2 3">CIRM-BRFM 2984</strain>
    </source>
</reference>
<keyword evidence="1" id="KW-0732">Signal</keyword>
<evidence type="ECO:0000313" key="2">
    <source>
        <dbReference type="EMBL" id="KAK7053586.1"/>
    </source>
</evidence>
<dbReference type="Proteomes" id="UP001362999">
    <property type="component" value="Unassembled WGS sequence"/>
</dbReference>
<protein>
    <submittedName>
        <fullName evidence="2">Uncharacterized protein</fullName>
    </submittedName>
</protein>
<keyword evidence="3" id="KW-1185">Reference proteome</keyword>
<feature type="signal peptide" evidence="1">
    <location>
        <begin position="1"/>
        <end position="20"/>
    </location>
</feature>
<dbReference type="AlphaFoldDB" id="A0AAW0DL97"/>
<proteinExistence type="predicted"/>
<comment type="caution">
    <text evidence="2">The sequence shown here is derived from an EMBL/GenBank/DDBJ whole genome shotgun (WGS) entry which is preliminary data.</text>
</comment>
<accession>A0AAW0DL97</accession>
<dbReference type="EMBL" id="JAWWNJ010000006">
    <property type="protein sequence ID" value="KAK7053586.1"/>
    <property type="molecule type" value="Genomic_DNA"/>
</dbReference>
<evidence type="ECO:0000313" key="3">
    <source>
        <dbReference type="Proteomes" id="UP001362999"/>
    </source>
</evidence>
<sequence length="115" mass="11334">MQLFAFSAAFLAAAVSAVSAQATTLPVLSSFGADGCAGAVLDTWTGVPEDGSCHATPGAVSVNVKTGTAPRCTIDAYTTAGCEPSGFFSPIPVADACFSPGQSIASVRIVCITAG</sequence>
<gene>
    <name evidence="2" type="ORF">R3P38DRAFT_1461932</name>
</gene>
<organism evidence="2 3">
    <name type="scientific">Favolaschia claudopus</name>
    <dbReference type="NCBI Taxonomy" id="2862362"/>
    <lineage>
        <taxon>Eukaryota</taxon>
        <taxon>Fungi</taxon>
        <taxon>Dikarya</taxon>
        <taxon>Basidiomycota</taxon>
        <taxon>Agaricomycotina</taxon>
        <taxon>Agaricomycetes</taxon>
        <taxon>Agaricomycetidae</taxon>
        <taxon>Agaricales</taxon>
        <taxon>Marasmiineae</taxon>
        <taxon>Mycenaceae</taxon>
        <taxon>Favolaschia</taxon>
    </lineage>
</organism>
<feature type="chain" id="PRO_5043429679" evidence="1">
    <location>
        <begin position="21"/>
        <end position="115"/>
    </location>
</feature>
<name>A0AAW0DL97_9AGAR</name>